<proteinExistence type="predicted"/>
<dbReference type="Proteomes" id="UP000298030">
    <property type="component" value="Unassembled WGS sequence"/>
</dbReference>
<protein>
    <submittedName>
        <fullName evidence="1">Uncharacterized protein</fullName>
    </submittedName>
</protein>
<comment type="caution">
    <text evidence="1">The sequence shown here is derived from an EMBL/GenBank/DDBJ whole genome shotgun (WGS) entry which is preliminary data.</text>
</comment>
<reference evidence="1 2" key="1">
    <citation type="journal article" date="2019" name="Nat. Ecol. Evol.">
        <title>Megaphylogeny resolves global patterns of mushroom evolution.</title>
        <authorList>
            <person name="Varga T."/>
            <person name="Krizsan K."/>
            <person name="Foldi C."/>
            <person name="Dima B."/>
            <person name="Sanchez-Garcia M."/>
            <person name="Sanchez-Ramirez S."/>
            <person name="Szollosi G.J."/>
            <person name="Szarkandi J.G."/>
            <person name="Papp V."/>
            <person name="Albert L."/>
            <person name="Andreopoulos W."/>
            <person name="Angelini C."/>
            <person name="Antonin V."/>
            <person name="Barry K.W."/>
            <person name="Bougher N.L."/>
            <person name="Buchanan P."/>
            <person name="Buyck B."/>
            <person name="Bense V."/>
            <person name="Catcheside P."/>
            <person name="Chovatia M."/>
            <person name="Cooper J."/>
            <person name="Damon W."/>
            <person name="Desjardin D."/>
            <person name="Finy P."/>
            <person name="Geml J."/>
            <person name="Haridas S."/>
            <person name="Hughes K."/>
            <person name="Justo A."/>
            <person name="Karasinski D."/>
            <person name="Kautmanova I."/>
            <person name="Kiss B."/>
            <person name="Kocsube S."/>
            <person name="Kotiranta H."/>
            <person name="LaButti K.M."/>
            <person name="Lechner B.E."/>
            <person name="Liimatainen K."/>
            <person name="Lipzen A."/>
            <person name="Lukacs Z."/>
            <person name="Mihaltcheva S."/>
            <person name="Morgado L.N."/>
            <person name="Niskanen T."/>
            <person name="Noordeloos M.E."/>
            <person name="Ohm R.A."/>
            <person name="Ortiz-Santana B."/>
            <person name="Ovrebo C."/>
            <person name="Racz N."/>
            <person name="Riley R."/>
            <person name="Savchenko A."/>
            <person name="Shiryaev A."/>
            <person name="Soop K."/>
            <person name="Spirin V."/>
            <person name="Szebenyi C."/>
            <person name="Tomsovsky M."/>
            <person name="Tulloss R.E."/>
            <person name="Uehling J."/>
            <person name="Grigoriev I.V."/>
            <person name="Vagvolgyi C."/>
            <person name="Papp T."/>
            <person name="Martin F.M."/>
            <person name="Miettinen O."/>
            <person name="Hibbett D.S."/>
            <person name="Nagy L.G."/>
        </authorList>
    </citation>
    <scope>NUCLEOTIDE SEQUENCE [LARGE SCALE GENOMIC DNA]</scope>
    <source>
        <strain evidence="1 2">FP101781</strain>
    </source>
</reference>
<sequence length="161" mass="18119">MIAFSSSRRMWRVQVSEFANTLRTGSTRLCVCVRIPPRSVHGHNQPTNPRAAWALQRPPASLNQSRHGFGAWFQVDHAVICLIWEGERLLYTNATGYAPNLDPTAFVRYKDSRKATADMSWVAASGPAQNVKLPTVWRVWSSNRPTSPLLANLPLYNCQVQ</sequence>
<accession>A0A4Y7TKG3</accession>
<evidence type="ECO:0000313" key="2">
    <source>
        <dbReference type="Proteomes" id="UP000298030"/>
    </source>
</evidence>
<dbReference type="EMBL" id="QPFP01000011">
    <property type="protein sequence ID" value="TEB33999.1"/>
    <property type="molecule type" value="Genomic_DNA"/>
</dbReference>
<keyword evidence="2" id="KW-1185">Reference proteome</keyword>
<dbReference type="AlphaFoldDB" id="A0A4Y7TKG3"/>
<organism evidence="1 2">
    <name type="scientific">Coprinellus micaceus</name>
    <name type="common">Glistening ink-cap mushroom</name>
    <name type="synonym">Coprinus micaceus</name>
    <dbReference type="NCBI Taxonomy" id="71717"/>
    <lineage>
        <taxon>Eukaryota</taxon>
        <taxon>Fungi</taxon>
        <taxon>Dikarya</taxon>
        <taxon>Basidiomycota</taxon>
        <taxon>Agaricomycotina</taxon>
        <taxon>Agaricomycetes</taxon>
        <taxon>Agaricomycetidae</taxon>
        <taxon>Agaricales</taxon>
        <taxon>Agaricineae</taxon>
        <taxon>Psathyrellaceae</taxon>
        <taxon>Coprinellus</taxon>
    </lineage>
</organism>
<evidence type="ECO:0000313" key="1">
    <source>
        <dbReference type="EMBL" id="TEB33999.1"/>
    </source>
</evidence>
<gene>
    <name evidence="1" type="ORF">FA13DRAFT_127042</name>
</gene>
<name>A0A4Y7TKG3_COPMI</name>